<dbReference type="Gene3D" id="3.30.450.20">
    <property type="entry name" value="PAS domain"/>
    <property type="match status" value="1"/>
</dbReference>
<evidence type="ECO:0000256" key="5">
    <source>
        <dbReference type="ARBA" id="ARBA00022606"/>
    </source>
</evidence>
<protein>
    <recommendedName>
        <fullName evidence="2">histidine kinase</fullName>
        <ecNumber evidence="2">2.7.13.3</ecNumber>
    </recommendedName>
</protein>
<dbReference type="Pfam" id="PF07536">
    <property type="entry name" value="HWE_HK"/>
    <property type="match status" value="1"/>
</dbReference>
<name>A0A1I0YFJ8_9RHOB</name>
<dbReference type="InterPro" id="IPR011006">
    <property type="entry name" value="CheY-like_superfamily"/>
</dbReference>
<dbReference type="GO" id="GO:0000160">
    <property type="term" value="P:phosphorelay signal transduction system"/>
    <property type="evidence" value="ECO:0007669"/>
    <property type="project" value="InterPro"/>
</dbReference>
<dbReference type="GO" id="GO:0009881">
    <property type="term" value="F:photoreceptor activity"/>
    <property type="evidence" value="ECO:0007669"/>
    <property type="project" value="UniProtKB-KW"/>
</dbReference>
<feature type="domain" description="Response regulatory" evidence="14">
    <location>
        <begin position="740"/>
        <end position="852"/>
    </location>
</feature>
<dbReference type="PANTHER" id="PTHR41523:SF7">
    <property type="entry name" value="HISTIDINE KINASE"/>
    <property type="match status" value="1"/>
</dbReference>
<evidence type="ECO:0000259" key="13">
    <source>
        <dbReference type="PROSITE" id="PS50046"/>
    </source>
</evidence>
<dbReference type="AlphaFoldDB" id="A0A1I0YFJ8"/>
<accession>A0A1I0YFJ8</accession>
<dbReference type="SUPFAM" id="SSF52172">
    <property type="entry name" value="CheY-like"/>
    <property type="match status" value="1"/>
</dbReference>
<dbReference type="PRINTS" id="PR01033">
    <property type="entry name" value="PHYTOCHROME"/>
</dbReference>
<keyword evidence="3" id="KW-0600">Photoreceptor protein</keyword>
<keyword evidence="4 12" id="KW-0597">Phosphoprotein</keyword>
<keyword evidence="8 15" id="KW-0418">Kinase</keyword>
<dbReference type="RefSeq" id="WP_092066232.1">
    <property type="nucleotide sequence ID" value="NZ_FOJU01000005.1"/>
</dbReference>
<evidence type="ECO:0000256" key="10">
    <source>
        <dbReference type="ARBA" id="ARBA00022991"/>
    </source>
</evidence>
<dbReference type="OrthoDB" id="489241at2"/>
<evidence type="ECO:0000259" key="14">
    <source>
        <dbReference type="PROSITE" id="PS50110"/>
    </source>
</evidence>
<evidence type="ECO:0000256" key="12">
    <source>
        <dbReference type="PROSITE-ProRule" id="PRU00169"/>
    </source>
</evidence>
<evidence type="ECO:0000313" key="16">
    <source>
        <dbReference type="Proteomes" id="UP000198796"/>
    </source>
</evidence>
<evidence type="ECO:0000256" key="11">
    <source>
        <dbReference type="ARBA" id="ARBA00023170"/>
    </source>
</evidence>
<dbReference type="GO" id="GO:0006355">
    <property type="term" value="P:regulation of DNA-templated transcription"/>
    <property type="evidence" value="ECO:0007669"/>
    <property type="project" value="InterPro"/>
</dbReference>
<dbReference type="SUPFAM" id="SSF55874">
    <property type="entry name" value="ATPase domain of HSP90 chaperone/DNA topoisomerase II/histidine kinase"/>
    <property type="match status" value="1"/>
</dbReference>
<dbReference type="Pfam" id="PF00360">
    <property type="entry name" value="PHY"/>
    <property type="match status" value="1"/>
</dbReference>
<dbReference type="PROSITE" id="PS50046">
    <property type="entry name" value="PHYTOCHROME_2"/>
    <property type="match status" value="1"/>
</dbReference>
<keyword evidence="10" id="KW-0157">Chromophore</keyword>
<dbReference type="PANTHER" id="PTHR41523">
    <property type="entry name" value="TWO-COMPONENT SYSTEM SENSOR PROTEIN"/>
    <property type="match status" value="1"/>
</dbReference>
<dbReference type="STRING" id="871651.SAMN05421688_2946"/>
<evidence type="ECO:0000256" key="7">
    <source>
        <dbReference type="ARBA" id="ARBA00022741"/>
    </source>
</evidence>
<dbReference type="GO" id="GO:0004673">
    <property type="term" value="F:protein histidine kinase activity"/>
    <property type="evidence" value="ECO:0007669"/>
    <property type="project" value="UniProtKB-EC"/>
</dbReference>
<keyword evidence="5" id="KW-0716">Sensory transduction</keyword>
<dbReference type="EMBL" id="FOJU01000005">
    <property type="protein sequence ID" value="SFB11158.1"/>
    <property type="molecule type" value="Genomic_DNA"/>
</dbReference>
<dbReference type="GO" id="GO:0005524">
    <property type="term" value="F:ATP binding"/>
    <property type="evidence" value="ECO:0007669"/>
    <property type="project" value="UniProtKB-KW"/>
</dbReference>
<dbReference type="Pfam" id="PF08446">
    <property type="entry name" value="PAS_2"/>
    <property type="match status" value="1"/>
</dbReference>
<dbReference type="SMART" id="SM00911">
    <property type="entry name" value="HWE_HK"/>
    <property type="match status" value="1"/>
</dbReference>
<dbReference type="Pfam" id="PF00072">
    <property type="entry name" value="Response_reg"/>
    <property type="match status" value="1"/>
</dbReference>
<dbReference type="SUPFAM" id="SSF55781">
    <property type="entry name" value="GAF domain-like"/>
    <property type="match status" value="2"/>
</dbReference>
<evidence type="ECO:0000256" key="3">
    <source>
        <dbReference type="ARBA" id="ARBA00022543"/>
    </source>
</evidence>
<evidence type="ECO:0000256" key="9">
    <source>
        <dbReference type="ARBA" id="ARBA00022840"/>
    </source>
</evidence>
<dbReference type="InterPro" id="IPR035965">
    <property type="entry name" value="PAS-like_dom_sf"/>
</dbReference>
<dbReference type="SMART" id="SM00448">
    <property type="entry name" value="REC"/>
    <property type="match status" value="1"/>
</dbReference>
<dbReference type="InterPro" id="IPR001294">
    <property type="entry name" value="Phytochrome"/>
</dbReference>
<proteinExistence type="predicted"/>
<evidence type="ECO:0000256" key="2">
    <source>
        <dbReference type="ARBA" id="ARBA00012438"/>
    </source>
</evidence>
<dbReference type="EC" id="2.7.13.3" evidence="2"/>
<reference evidence="15 16" key="1">
    <citation type="submission" date="2016-10" db="EMBL/GenBank/DDBJ databases">
        <authorList>
            <person name="de Groot N.N."/>
        </authorList>
    </citation>
    <scope>NUCLEOTIDE SEQUENCE [LARGE SCALE GENOMIC DNA]</scope>
    <source>
        <strain evidence="15 16">DSM 29316</strain>
    </source>
</reference>
<dbReference type="Gene3D" id="3.40.50.2300">
    <property type="match status" value="1"/>
</dbReference>
<evidence type="ECO:0000256" key="1">
    <source>
        <dbReference type="ARBA" id="ARBA00000085"/>
    </source>
</evidence>
<keyword evidence="6" id="KW-0808">Transferase</keyword>
<evidence type="ECO:0000256" key="4">
    <source>
        <dbReference type="ARBA" id="ARBA00022553"/>
    </source>
</evidence>
<dbReference type="Gene3D" id="3.30.450.40">
    <property type="match status" value="1"/>
</dbReference>
<dbReference type="InterPro" id="IPR003018">
    <property type="entry name" value="GAF"/>
</dbReference>
<feature type="domain" description="Phytochrome chromophore attachment site" evidence="13">
    <location>
        <begin position="148"/>
        <end position="305"/>
    </location>
</feature>
<dbReference type="Gene3D" id="3.30.565.10">
    <property type="entry name" value="Histidine kinase-like ATPase, C-terminal domain"/>
    <property type="match status" value="1"/>
</dbReference>
<organism evidence="15 16">
    <name type="scientific">Poseidonocella pacifica</name>
    <dbReference type="NCBI Taxonomy" id="871651"/>
    <lineage>
        <taxon>Bacteria</taxon>
        <taxon>Pseudomonadati</taxon>
        <taxon>Pseudomonadota</taxon>
        <taxon>Alphaproteobacteria</taxon>
        <taxon>Rhodobacterales</taxon>
        <taxon>Roseobacteraceae</taxon>
        <taxon>Poseidonocella</taxon>
    </lineage>
</organism>
<gene>
    <name evidence="15" type="ORF">SAMN05421688_2946</name>
</gene>
<dbReference type="InterPro" id="IPR029016">
    <property type="entry name" value="GAF-like_dom_sf"/>
</dbReference>
<dbReference type="InterPro" id="IPR013654">
    <property type="entry name" value="PAS_2"/>
</dbReference>
<dbReference type="GO" id="GO:0009584">
    <property type="term" value="P:detection of visible light"/>
    <property type="evidence" value="ECO:0007669"/>
    <property type="project" value="InterPro"/>
</dbReference>
<dbReference type="PROSITE" id="PS50110">
    <property type="entry name" value="RESPONSE_REGULATORY"/>
    <property type="match status" value="1"/>
</dbReference>
<keyword evidence="9" id="KW-0067">ATP-binding</keyword>
<dbReference type="InterPro" id="IPR013515">
    <property type="entry name" value="Phytochrome_cen-reg"/>
</dbReference>
<keyword evidence="7" id="KW-0547">Nucleotide-binding</keyword>
<keyword evidence="11" id="KW-0675">Receptor</keyword>
<feature type="modified residue" description="4-aspartylphosphate" evidence="12">
    <location>
        <position position="790"/>
    </location>
</feature>
<dbReference type="InterPro" id="IPR016132">
    <property type="entry name" value="Phyto_chromo_attachment"/>
</dbReference>
<dbReference type="Gene3D" id="3.30.450.270">
    <property type="match status" value="1"/>
</dbReference>
<evidence type="ECO:0000256" key="6">
    <source>
        <dbReference type="ARBA" id="ARBA00022679"/>
    </source>
</evidence>
<dbReference type="SMART" id="SM00065">
    <property type="entry name" value="GAF"/>
    <property type="match status" value="1"/>
</dbReference>
<dbReference type="InterPro" id="IPR011102">
    <property type="entry name" value="Sig_transdc_His_kinase_HWE"/>
</dbReference>
<dbReference type="Proteomes" id="UP000198796">
    <property type="component" value="Unassembled WGS sequence"/>
</dbReference>
<dbReference type="InterPro" id="IPR036890">
    <property type="entry name" value="HATPase_C_sf"/>
</dbReference>
<evidence type="ECO:0000313" key="15">
    <source>
        <dbReference type="EMBL" id="SFB11158.1"/>
    </source>
</evidence>
<sequence>MHQRDELSDVVDPSDCEKDPIHLVGRVQSFGCLIAVDRNWVIRHASTNCDQILGKEFANLIGMPLREAMTAQSVHDLRSKTQLLIQGNRAARLFGYDLFENGRRFDISMHHSGDLTVLEIEAKQASPGGRDELSLVQPLIERVRRKKTIEGATHEAARALKALTGLDRVMVYRFEADDSGAVIAEAREAEMPPYLGLRYPASDIPKQARDLYARSPVRLISDVNGATYPVEPQFDAKGAPLDLSQAVTRAVAPVHLEYLRNMEVGASMSLSIVSRGVLWGLMACHHREAFHVDAEKRSAMELFVQLFNYELTQIETDLELAAADVAASIHDRLIERIVDRKDLASALDILSEELSDAVGFDGVVIYVNGTYAGRGEVPTEEEFRRLAAHLGEVHRNGVYATENISAQYPEGLDFLDRAAGMLSLSVSRTKRDYVVFFRKELVRSVLWAGNPSKPASIENGTKRISPRKSFAAWQEVVKSRSGPWSRREIRLSETLRVSLMEIVLKLADEARDARQEAHVHQELLIAELNHRARNILNLIRGLVSQGRGAADTVADYSAVLDARIHSLARAHDQITRTGEDWALLQDLIRNETEAYLRKGSDRVLVSGPGVELAPRAFTTVALVIHELVTNSAKYGALSVETGTVQIDLEFLQDGALQIRWADTGGPQVAPPKRQGFGTTIVERSIPFDLKGKAEVSYPETGFTGVFTLPPVNVRPSTTTHIEASSKEDAQQSDEALLPGMVLVVEDNMIIAMDVADMLTKLGATEVKTVSSVEEAMIALAGSTPSFALLDVNLGEETSHSVAEALRGRKIPFVLASGYGEEATQLDKFDPSSPILQKPFTADRLRRAVLEILNS</sequence>
<keyword evidence="16" id="KW-1185">Reference proteome</keyword>
<comment type="catalytic activity">
    <reaction evidence="1">
        <text>ATP + protein L-histidine = ADP + protein N-phospho-L-histidine.</text>
        <dbReference type="EC" id="2.7.13.3"/>
    </reaction>
</comment>
<dbReference type="InterPro" id="IPR001789">
    <property type="entry name" value="Sig_transdc_resp-reg_receiver"/>
</dbReference>
<dbReference type="InterPro" id="IPR043150">
    <property type="entry name" value="Phytochrome_PHY_sf"/>
</dbReference>
<dbReference type="Pfam" id="PF01590">
    <property type="entry name" value="GAF"/>
    <property type="match status" value="1"/>
</dbReference>
<dbReference type="SUPFAM" id="SSF55785">
    <property type="entry name" value="PYP-like sensor domain (PAS domain)"/>
    <property type="match status" value="1"/>
</dbReference>
<evidence type="ECO:0000256" key="8">
    <source>
        <dbReference type="ARBA" id="ARBA00022777"/>
    </source>
</evidence>